<dbReference type="Proteomes" id="UP000287023">
    <property type="component" value="Unassembled WGS sequence"/>
</dbReference>
<dbReference type="GO" id="GO:0010181">
    <property type="term" value="F:FMN binding"/>
    <property type="evidence" value="ECO:0007669"/>
    <property type="project" value="InterPro"/>
</dbReference>
<reference evidence="2 3" key="1">
    <citation type="submission" date="2018-12" db="EMBL/GenBank/DDBJ databases">
        <title>three novel Halomonas strain isolated from plants.</title>
        <authorList>
            <person name="Sun C."/>
        </authorList>
    </citation>
    <scope>NUCLEOTIDE SEQUENCE [LARGE SCALE GENOMIC DNA]</scope>
    <source>
        <strain evidence="2 3">JCM 18142</strain>
    </source>
</reference>
<dbReference type="OrthoDB" id="8523426at2"/>
<proteinExistence type="predicted"/>
<dbReference type="InterPro" id="IPR013785">
    <property type="entry name" value="Aldolase_TIM"/>
</dbReference>
<dbReference type="GO" id="GO:0016491">
    <property type="term" value="F:oxidoreductase activity"/>
    <property type="evidence" value="ECO:0007669"/>
    <property type="project" value="InterPro"/>
</dbReference>
<gene>
    <name evidence="2" type="ORF">ELY38_13420</name>
</gene>
<dbReference type="Pfam" id="PF00724">
    <property type="entry name" value="Oxidored_FMN"/>
    <property type="match status" value="1"/>
</dbReference>
<name>A0A3S0W3T5_9GAMM</name>
<dbReference type="AlphaFoldDB" id="A0A3S0W3T5"/>
<feature type="domain" description="NADH:flavin oxidoreductase/NADH oxidase N-terminal" evidence="1">
    <location>
        <begin position="13"/>
        <end position="348"/>
    </location>
</feature>
<dbReference type="Gene3D" id="3.20.20.70">
    <property type="entry name" value="Aldolase class I"/>
    <property type="match status" value="1"/>
</dbReference>
<organism evidence="2 3">
    <name type="scientific">Vreelandella nanhaiensis</name>
    <dbReference type="NCBI Taxonomy" id="1258546"/>
    <lineage>
        <taxon>Bacteria</taxon>
        <taxon>Pseudomonadati</taxon>
        <taxon>Pseudomonadota</taxon>
        <taxon>Gammaproteobacteria</taxon>
        <taxon>Oceanospirillales</taxon>
        <taxon>Halomonadaceae</taxon>
        <taxon>Vreelandella</taxon>
    </lineage>
</organism>
<comment type="caution">
    <text evidence="2">The sequence shown here is derived from an EMBL/GenBank/DDBJ whole genome shotgun (WGS) entry which is preliminary data.</text>
</comment>
<evidence type="ECO:0000259" key="1">
    <source>
        <dbReference type="Pfam" id="PF00724"/>
    </source>
</evidence>
<dbReference type="EMBL" id="RZHF01000016">
    <property type="protein sequence ID" value="RUR30763.1"/>
    <property type="molecule type" value="Genomic_DNA"/>
</dbReference>
<sequence length="368" mass="41060">MDQSQKQNSHAILFEQPRIGHLTLKNRIALSPMTRTSATEDGLATEEMGRYYARFARGCYSLVITEGTYTDETYSQGYHNQPGIANQAQADAWRRVVDAVHHEDGLIFMQLMHAGALSQGNLYTDETIAPSSVKPVGEQLDIYGGQGEFSTPREMTRHDIESVIRSFAEAAGRARDAGFDGIEIHGANGYVLDQFLTDYTNQRTDEYGGSTENRIRLHVEVLEAVRREVGKDYPVGIRISQGKVNDFYHKWANGKEDARIIFESLAKAGPDFIHITEYDATRPAFDDGETLTELAKRYTHVPVIANGQLGEPAKAEEMIANGMADVITLGKSALANPSWPKRVMEGEPVEEFDFSILQPQAYIKEHEL</sequence>
<evidence type="ECO:0000313" key="2">
    <source>
        <dbReference type="EMBL" id="RUR30763.1"/>
    </source>
</evidence>
<dbReference type="SUPFAM" id="SSF51395">
    <property type="entry name" value="FMN-linked oxidoreductases"/>
    <property type="match status" value="1"/>
</dbReference>
<keyword evidence="3" id="KW-1185">Reference proteome</keyword>
<dbReference type="InterPro" id="IPR045247">
    <property type="entry name" value="Oye-like"/>
</dbReference>
<accession>A0A3S0W3T5</accession>
<dbReference type="PANTHER" id="PTHR22893:SF91">
    <property type="entry name" value="NADPH DEHYDROGENASE 2-RELATED"/>
    <property type="match status" value="1"/>
</dbReference>
<dbReference type="CDD" id="cd02803">
    <property type="entry name" value="OYE_like_FMN_family"/>
    <property type="match status" value="1"/>
</dbReference>
<protein>
    <submittedName>
        <fullName evidence="2">NADH:flavin oxidoreductase</fullName>
    </submittedName>
</protein>
<evidence type="ECO:0000313" key="3">
    <source>
        <dbReference type="Proteomes" id="UP000287023"/>
    </source>
</evidence>
<dbReference type="RefSeq" id="WP_127062873.1">
    <property type="nucleotide sequence ID" value="NZ_RZHF01000016.1"/>
</dbReference>
<dbReference type="InterPro" id="IPR001155">
    <property type="entry name" value="OxRdtase_FMN_N"/>
</dbReference>
<dbReference type="PANTHER" id="PTHR22893">
    <property type="entry name" value="NADH OXIDOREDUCTASE-RELATED"/>
    <property type="match status" value="1"/>
</dbReference>